<evidence type="ECO:0000313" key="1">
    <source>
        <dbReference type="EMBL" id="KOF91811.1"/>
    </source>
</evidence>
<proteinExistence type="predicted"/>
<reference evidence="1" key="1">
    <citation type="submission" date="2015-07" db="EMBL/GenBank/DDBJ databases">
        <title>MeaNS - Measles Nucleotide Surveillance Program.</title>
        <authorList>
            <person name="Tran T."/>
            <person name="Druce J."/>
        </authorList>
    </citation>
    <scope>NUCLEOTIDE SEQUENCE</scope>
    <source>
        <strain evidence="1">UCB-OBI-ISO-001</strain>
        <tissue evidence="1">Gonad</tissue>
    </source>
</reference>
<sequence length="51" mass="5853">MPYLVHNSLQSCNAMSNLVIFLYAVLASHLKSFHCKFILSASDEYFIRVET</sequence>
<organism evidence="1">
    <name type="scientific">Octopus bimaculoides</name>
    <name type="common">California two-spotted octopus</name>
    <dbReference type="NCBI Taxonomy" id="37653"/>
    <lineage>
        <taxon>Eukaryota</taxon>
        <taxon>Metazoa</taxon>
        <taxon>Spiralia</taxon>
        <taxon>Lophotrochozoa</taxon>
        <taxon>Mollusca</taxon>
        <taxon>Cephalopoda</taxon>
        <taxon>Coleoidea</taxon>
        <taxon>Octopodiformes</taxon>
        <taxon>Octopoda</taxon>
        <taxon>Incirrata</taxon>
        <taxon>Octopodidae</taxon>
        <taxon>Octopus</taxon>
    </lineage>
</organism>
<dbReference type="EMBL" id="KQ417476">
    <property type="protein sequence ID" value="KOF91811.1"/>
    <property type="molecule type" value="Genomic_DNA"/>
</dbReference>
<protein>
    <submittedName>
        <fullName evidence="1">Uncharacterized protein</fullName>
    </submittedName>
</protein>
<name>A0A0L8HRF9_OCTBM</name>
<accession>A0A0L8HRF9</accession>
<gene>
    <name evidence="1" type="ORF">OCBIM_22008043mg</name>
</gene>
<dbReference type="AlphaFoldDB" id="A0A0L8HRF9"/>